<comment type="similarity">
    <text evidence="8">Belongs to the PPP phosphatase family.</text>
</comment>
<dbReference type="GO" id="GO:0046872">
    <property type="term" value="F:metal ion binding"/>
    <property type="evidence" value="ECO:0007669"/>
    <property type="project" value="UniProtKB-KW"/>
</dbReference>
<dbReference type="PANTHER" id="PTHR11668:SF300">
    <property type="entry name" value="SERINE_THREONINE-PROTEIN PHOSPHATASE"/>
    <property type="match status" value="1"/>
</dbReference>
<name>A0A4U5PH89_STECR</name>
<dbReference type="Pfam" id="PF00149">
    <property type="entry name" value="Metallophos"/>
    <property type="match status" value="1"/>
</dbReference>
<dbReference type="Proteomes" id="UP000298663">
    <property type="component" value="Unassembled WGS sequence"/>
</dbReference>
<dbReference type="SMART" id="SM00156">
    <property type="entry name" value="PP2Ac"/>
    <property type="match status" value="1"/>
</dbReference>
<dbReference type="SUPFAM" id="SSF56300">
    <property type="entry name" value="Metallo-dependent phosphatases"/>
    <property type="match status" value="1"/>
</dbReference>
<evidence type="ECO:0000259" key="10">
    <source>
        <dbReference type="PROSITE" id="PS00125"/>
    </source>
</evidence>
<evidence type="ECO:0000256" key="3">
    <source>
        <dbReference type="ARBA" id="ARBA00022801"/>
    </source>
</evidence>
<dbReference type="InterPro" id="IPR006186">
    <property type="entry name" value="Ser/Thr-sp_prot-phosphatase"/>
</dbReference>
<organism evidence="11 12">
    <name type="scientific">Steinernema carpocapsae</name>
    <name type="common">Entomopathogenic nematode</name>
    <dbReference type="NCBI Taxonomy" id="34508"/>
    <lineage>
        <taxon>Eukaryota</taxon>
        <taxon>Metazoa</taxon>
        <taxon>Ecdysozoa</taxon>
        <taxon>Nematoda</taxon>
        <taxon>Chromadorea</taxon>
        <taxon>Rhabditida</taxon>
        <taxon>Tylenchina</taxon>
        <taxon>Panagrolaimomorpha</taxon>
        <taxon>Strongyloidoidea</taxon>
        <taxon>Steinernematidae</taxon>
        <taxon>Steinernema</taxon>
    </lineage>
</organism>
<feature type="domain" description="Serine/threonine specific protein phosphatases" evidence="10">
    <location>
        <begin position="148"/>
        <end position="153"/>
    </location>
</feature>
<keyword evidence="2" id="KW-0479">Metal-binding</keyword>
<dbReference type="GO" id="GO:0005634">
    <property type="term" value="C:nucleus"/>
    <property type="evidence" value="ECO:0007669"/>
    <property type="project" value="TreeGrafter"/>
</dbReference>
<dbReference type="InterPro" id="IPR029052">
    <property type="entry name" value="Metallo-depent_PP-like"/>
</dbReference>
<evidence type="ECO:0000313" key="12">
    <source>
        <dbReference type="Proteomes" id="UP000298663"/>
    </source>
</evidence>
<keyword evidence="3 8" id="KW-0378">Hydrolase</keyword>
<accession>A0A4U5PH89</accession>
<evidence type="ECO:0000256" key="8">
    <source>
        <dbReference type="RuleBase" id="RU004273"/>
    </source>
</evidence>
<dbReference type="Gene3D" id="3.60.21.10">
    <property type="match status" value="1"/>
</dbReference>
<comment type="catalytic activity">
    <reaction evidence="7 8">
        <text>O-phospho-L-threonyl-[protein] + H2O = L-threonyl-[protein] + phosphate</text>
        <dbReference type="Rhea" id="RHEA:47004"/>
        <dbReference type="Rhea" id="RHEA-COMP:11060"/>
        <dbReference type="Rhea" id="RHEA-COMP:11605"/>
        <dbReference type="ChEBI" id="CHEBI:15377"/>
        <dbReference type="ChEBI" id="CHEBI:30013"/>
        <dbReference type="ChEBI" id="CHEBI:43474"/>
        <dbReference type="ChEBI" id="CHEBI:61977"/>
        <dbReference type="EC" id="3.1.3.16"/>
    </reaction>
</comment>
<keyword evidence="5" id="KW-0464">Manganese</keyword>
<dbReference type="GO" id="GO:0004722">
    <property type="term" value="F:protein serine/threonine phosphatase activity"/>
    <property type="evidence" value="ECO:0007669"/>
    <property type="project" value="UniProtKB-EC"/>
</dbReference>
<sequence length="419" mass="48814">MEGHREEYENFMRENENLVNRCIRRSLRSVTQKNSWKLVNEPGGITTEELLTLSRGIRSLFLSQPMLLELEGPITVCGDIHGQFDDLLNVFYMCGLPGTEKPAKNGKPSRRARYLFLGDYVDRGYRNLEVVALLFAFRLKHPDDFFLLRGNHESYLLNMSFGFLDECKERIREDKKRRVFLELNVTFNHLPISAIIGKRIFCAHGGFSPDLYDLDQIRSIRRPQALRPSGVMADILWSDPCRFSNPNAEFFTRYWGVNKRGTAVAYGQKAVDLFLERFGLDLVVRAHECILDGYLFEHNMKVLTIFSASYYQELRSDLGQYHTNRGAVLEVSADLSCNIKTFIPFWLTSDRDDISPDLERFAGYKHASICISELKEYDNYKDVFSENPLYWTLRYFEEDEEMGDDQEEEGREDKGFFED</sequence>
<dbReference type="InterPro" id="IPR004843">
    <property type="entry name" value="Calcineurin-like_PHP"/>
</dbReference>
<evidence type="ECO:0000256" key="9">
    <source>
        <dbReference type="SAM" id="MobiDB-lite"/>
    </source>
</evidence>
<keyword evidence="12" id="KW-1185">Reference proteome</keyword>
<dbReference type="PANTHER" id="PTHR11668">
    <property type="entry name" value="SERINE/THREONINE PROTEIN PHOSPHATASE"/>
    <property type="match status" value="1"/>
</dbReference>
<comment type="cofactor">
    <cofactor evidence="1">
        <name>Mn(2+)</name>
        <dbReference type="ChEBI" id="CHEBI:29035"/>
    </cofactor>
</comment>
<dbReference type="EMBL" id="AZBU02000002">
    <property type="protein sequence ID" value="TKR95474.1"/>
    <property type="molecule type" value="Genomic_DNA"/>
</dbReference>
<evidence type="ECO:0000313" key="11">
    <source>
        <dbReference type="EMBL" id="TKR95474.1"/>
    </source>
</evidence>
<dbReference type="EC" id="3.1.3.16" evidence="8"/>
<protein>
    <recommendedName>
        <fullName evidence="8">Serine/threonine-protein phosphatase</fullName>
        <ecNumber evidence="8">3.1.3.16</ecNumber>
    </recommendedName>
</protein>
<evidence type="ECO:0000256" key="7">
    <source>
        <dbReference type="ARBA" id="ARBA00048336"/>
    </source>
</evidence>
<gene>
    <name evidence="11" type="ORF">L596_009640</name>
</gene>
<evidence type="ECO:0000256" key="2">
    <source>
        <dbReference type="ARBA" id="ARBA00022723"/>
    </source>
</evidence>
<keyword evidence="4" id="KW-0904">Protein phosphatase</keyword>
<dbReference type="InterPro" id="IPR050341">
    <property type="entry name" value="PP1_catalytic_subunit"/>
</dbReference>
<dbReference type="PRINTS" id="PR00114">
    <property type="entry name" value="STPHPHTASE"/>
</dbReference>
<dbReference type="GO" id="GO:0005737">
    <property type="term" value="C:cytoplasm"/>
    <property type="evidence" value="ECO:0007669"/>
    <property type="project" value="TreeGrafter"/>
</dbReference>
<proteinExistence type="inferred from homology"/>
<evidence type="ECO:0000256" key="6">
    <source>
        <dbReference type="ARBA" id="ARBA00047761"/>
    </source>
</evidence>
<dbReference type="AlphaFoldDB" id="A0A4U5PH89"/>
<dbReference type="OrthoDB" id="10481777at2759"/>
<comment type="caution">
    <text evidence="11">The sequence shown here is derived from an EMBL/GenBank/DDBJ whole genome shotgun (WGS) entry which is preliminary data.</text>
</comment>
<comment type="catalytic activity">
    <reaction evidence="6">
        <text>O-phospho-L-seryl-[protein] + H2O = L-seryl-[protein] + phosphate</text>
        <dbReference type="Rhea" id="RHEA:20629"/>
        <dbReference type="Rhea" id="RHEA-COMP:9863"/>
        <dbReference type="Rhea" id="RHEA-COMP:11604"/>
        <dbReference type="ChEBI" id="CHEBI:15377"/>
        <dbReference type="ChEBI" id="CHEBI:29999"/>
        <dbReference type="ChEBI" id="CHEBI:43474"/>
        <dbReference type="ChEBI" id="CHEBI:83421"/>
        <dbReference type="EC" id="3.1.3.16"/>
    </reaction>
</comment>
<evidence type="ECO:0000256" key="4">
    <source>
        <dbReference type="ARBA" id="ARBA00022912"/>
    </source>
</evidence>
<reference evidence="11 12" key="1">
    <citation type="journal article" date="2015" name="Genome Biol.">
        <title>Comparative genomics of Steinernema reveals deeply conserved gene regulatory networks.</title>
        <authorList>
            <person name="Dillman A.R."/>
            <person name="Macchietto M."/>
            <person name="Porter C.F."/>
            <person name="Rogers A."/>
            <person name="Williams B."/>
            <person name="Antoshechkin I."/>
            <person name="Lee M.M."/>
            <person name="Goodwin Z."/>
            <person name="Lu X."/>
            <person name="Lewis E.E."/>
            <person name="Goodrich-Blair H."/>
            <person name="Stock S.P."/>
            <person name="Adams B.J."/>
            <person name="Sternberg P.W."/>
            <person name="Mortazavi A."/>
        </authorList>
    </citation>
    <scope>NUCLEOTIDE SEQUENCE [LARGE SCALE GENOMIC DNA]</scope>
    <source>
        <strain evidence="11 12">ALL</strain>
    </source>
</reference>
<feature type="region of interest" description="Disordered" evidence="9">
    <location>
        <begin position="400"/>
        <end position="419"/>
    </location>
</feature>
<evidence type="ECO:0000256" key="1">
    <source>
        <dbReference type="ARBA" id="ARBA00001936"/>
    </source>
</evidence>
<dbReference type="PROSITE" id="PS00125">
    <property type="entry name" value="SER_THR_PHOSPHATASE"/>
    <property type="match status" value="1"/>
</dbReference>
<dbReference type="STRING" id="34508.A0A4U5PH89"/>
<reference evidence="11 12" key="2">
    <citation type="journal article" date="2019" name="G3 (Bethesda)">
        <title>Hybrid Assembly of the Genome of the Entomopathogenic Nematode Steinernema carpocapsae Identifies the X-Chromosome.</title>
        <authorList>
            <person name="Serra L."/>
            <person name="Macchietto M."/>
            <person name="Macias-Munoz A."/>
            <person name="McGill C.J."/>
            <person name="Rodriguez I.M."/>
            <person name="Rodriguez B."/>
            <person name="Murad R."/>
            <person name="Mortazavi A."/>
        </authorList>
    </citation>
    <scope>NUCLEOTIDE SEQUENCE [LARGE SCALE GENOMIC DNA]</scope>
    <source>
        <strain evidence="11 12">ALL</strain>
    </source>
</reference>
<evidence type="ECO:0000256" key="5">
    <source>
        <dbReference type="ARBA" id="ARBA00023211"/>
    </source>
</evidence>
<feature type="compositionally biased region" description="Acidic residues" evidence="9">
    <location>
        <begin position="400"/>
        <end position="410"/>
    </location>
</feature>